<dbReference type="GO" id="GO:0016491">
    <property type="term" value="F:oxidoreductase activity"/>
    <property type="evidence" value="ECO:0007669"/>
    <property type="project" value="UniProtKB-KW"/>
</dbReference>
<name>A0A0F9IWL5_9ZZZZ</name>
<dbReference type="PANTHER" id="PTHR43498">
    <property type="entry name" value="FERREDOXIN:COB-COM HETERODISULFIDE REDUCTASE SUBUNIT A"/>
    <property type="match status" value="1"/>
</dbReference>
<dbReference type="Gene3D" id="3.50.50.60">
    <property type="entry name" value="FAD/NAD(P)-binding domain"/>
    <property type="match status" value="1"/>
</dbReference>
<keyword evidence="4" id="KW-0408">Iron</keyword>
<keyword evidence="2" id="KW-0479">Metal-binding</keyword>
<evidence type="ECO:0000256" key="2">
    <source>
        <dbReference type="ARBA" id="ARBA00022723"/>
    </source>
</evidence>
<reference evidence="6" key="1">
    <citation type="journal article" date="2015" name="Nature">
        <title>Complex archaea that bridge the gap between prokaryotes and eukaryotes.</title>
        <authorList>
            <person name="Spang A."/>
            <person name="Saw J.H."/>
            <person name="Jorgensen S.L."/>
            <person name="Zaremba-Niedzwiedzka K."/>
            <person name="Martijn J."/>
            <person name="Lind A.E."/>
            <person name="van Eijk R."/>
            <person name="Schleper C."/>
            <person name="Guy L."/>
            <person name="Ettema T.J."/>
        </authorList>
    </citation>
    <scope>NUCLEOTIDE SEQUENCE</scope>
</reference>
<evidence type="ECO:0000256" key="4">
    <source>
        <dbReference type="ARBA" id="ARBA00023004"/>
    </source>
</evidence>
<dbReference type="InterPro" id="IPR036188">
    <property type="entry name" value="FAD/NAD-bd_sf"/>
</dbReference>
<evidence type="ECO:0000256" key="5">
    <source>
        <dbReference type="ARBA" id="ARBA00023014"/>
    </source>
</evidence>
<keyword evidence="5" id="KW-0411">Iron-sulfur</keyword>
<dbReference type="SUPFAM" id="SSF51905">
    <property type="entry name" value="FAD/NAD(P)-binding domain"/>
    <property type="match status" value="1"/>
</dbReference>
<protein>
    <recommendedName>
        <fullName evidence="7">FAD-dependent oxidoreductase</fullName>
    </recommendedName>
</protein>
<proteinExistence type="predicted"/>
<dbReference type="InterPro" id="IPR039650">
    <property type="entry name" value="HdrA-like"/>
</dbReference>
<evidence type="ECO:0000313" key="6">
    <source>
        <dbReference type="EMBL" id="KKL98125.1"/>
    </source>
</evidence>
<keyword evidence="3" id="KW-0560">Oxidoreductase</keyword>
<keyword evidence="1" id="KW-0004">4Fe-4S</keyword>
<dbReference type="GO" id="GO:0051539">
    <property type="term" value="F:4 iron, 4 sulfur cluster binding"/>
    <property type="evidence" value="ECO:0007669"/>
    <property type="project" value="UniProtKB-KW"/>
</dbReference>
<gene>
    <name evidence="6" type="ORF">LCGC14_1827540</name>
</gene>
<dbReference type="PANTHER" id="PTHR43498:SF1">
    <property type="entry name" value="COB--COM HETERODISULFIDE REDUCTASE IRON-SULFUR SUBUNIT A"/>
    <property type="match status" value="1"/>
</dbReference>
<dbReference type="Gene3D" id="2.60.120.260">
    <property type="entry name" value="Galactose-binding domain-like"/>
    <property type="match status" value="1"/>
</dbReference>
<organism evidence="6">
    <name type="scientific">marine sediment metagenome</name>
    <dbReference type="NCBI Taxonomy" id="412755"/>
    <lineage>
        <taxon>unclassified sequences</taxon>
        <taxon>metagenomes</taxon>
        <taxon>ecological metagenomes</taxon>
    </lineage>
</organism>
<evidence type="ECO:0000256" key="3">
    <source>
        <dbReference type="ARBA" id="ARBA00023002"/>
    </source>
</evidence>
<accession>A0A0F9IWL5</accession>
<dbReference type="EMBL" id="LAZR01017994">
    <property type="protein sequence ID" value="KKL98125.1"/>
    <property type="molecule type" value="Genomic_DNA"/>
</dbReference>
<sequence>MSEQYRKVLVCSVLFFTAVLLCAASGLADIVLVEAEGFDDKGGWVVDQQFMDVMGSPYLLAHGKGEPVADAVTTVTFPSTGTYKMWVRTKDWIPGAWTAPGRFQVLIDGTAVGGTFGTIAGWTWQDGGTINVTNTQVQIKLHDLTGFDGRCDAIYFDTNTSAVPVDFDVNNPDVNRQWRNTLLGLPDTPPDGGTFDVVIVGGGVAGCGAALAAEKEGLTVALIQDRPLLGGNCSREIRVHTEGIHGDGSAILSQIDTIWWANGSADSIDDQIDREAVMNAATGVTIFRSHRAYDVQMNGSEIVSVDACSTLTGEAKRFYSDVFIDCTGDGWIGYWAGADYRYGRESKNDYNEGWTSYGDLWSPTVADNRIMGASVLWRSTVEGSTSTFPAVPWAMDVANGLSATAGGWVWEYNDNNKHAIDDAEYIRDHVLRAIYGSFYNAKQSGSNYHKLDWVGYVAGKRESRRLMGDYIFKQSDAMNGTVFHDAVVYEDRNIDVHYQRVYNNPSYAQDFLSTALFRVAPRYYVPFRCLYSRNIDNLMMAGRDFSCTHVGLGGPRVMNTCGQMGIATGYAASLCKRYSTNPRGIYTNYITQLKALVSNTFIPDPVPIANAGNSYVTWLDNGTLALAGTVNDSGEGDIIDT</sequence>
<feature type="non-terminal residue" evidence="6">
    <location>
        <position position="641"/>
    </location>
</feature>
<evidence type="ECO:0000256" key="1">
    <source>
        <dbReference type="ARBA" id="ARBA00022485"/>
    </source>
</evidence>
<evidence type="ECO:0008006" key="7">
    <source>
        <dbReference type="Google" id="ProtNLM"/>
    </source>
</evidence>
<dbReference type="GO" id="GO:0046872">
    <property type="term" value="F:metal ion binding"/>
    <property type="evidence" value="ECO:0007669"/>
    <property type="project" value="UniProtKB-KW"/>
</dbReference>
<dbReference type="Pfam" id="PF12831">
    <property type="entry name" value="FAD_oxidored"/>
    <property type="match status" value="1"/>
</dbReference>
<dbReference type="AlphaFoldDB" id="A0A0F9IWL5"/>
<comment type="caution">
    <text evidence="6">The sequence shown here is derived from an EMBL/GenBank/DDBJ whole genome shotgun (WGS) entry which is preliminary data.</text>
</comment>